<evidence type="ECO:0000313" key="3">
    <source>
        <dbReference type="Proteomes" id="UP000539313"/>
    </source>
</evidence>
<comment type="caution">
    <text evidence="2">The sequence shown here is derived from an EMBL/GenBank/DDBJ whole genome shotgun (WGS) entry which is preliminary data.</text>
</comment>
<gene>
    <name evidence="2" type="ORF">HNR21_006168</name>
</gene>
<dbReference type="Gene3D" id="3.30.70.1900">
    <property type="match status" value="1"/>
</dbReference>
<dbReference type="Pfam" id="PF10040">
    <property type="entry name" value="CRISPR_Cas6"/>
    <property type="match status" value="1"/>
</dbReference>
<dbReference type="RefSeq" id="WP_182707908.1">
    <property type="nucleotide sequence ID" value="NZ_JACJII010000001.1"/>
</dbReference>
<dbReference type="CDD" id="cd21141">
    <property type="entry name" value="Cas6_III-like"/>
    <property type="match status" value="1"/>
</dbReference>
<evidence type="ECO:0000313" key="2">
    <source>
        <dbReference type="EMBL" id="MBA9007286.1"/>
    </source>
</evidence>
<proteinExistence type="predicted"/>
<keyword evidence="2" id="KW-0378">Hydrolase</keyword>
<protein>
    <submittedName>
        <fullName evidence="2">CRISPR-associated endoribonuclease Cas6</fullName>
        <ecNumber evidence="2">3.1.-.-</ecNumber>
    </submittedName>
</protein>
<dbReference type="EMBL" id="JACJII010000001">
    <property type="protein sequence ID" value="MBA9007286.1"/>
    <property type="molecule type" value="Genomic_DNA"/>
</dbReference>
<evidence type="ECO:0000259" key="1">
    <source>
        <dbReference type="Pfam" id="PF10040"/>
    </source>
</evidence>
<sequence length="244" mass="26982">MPTVVTLRLLPAVPGPPDTRQLHGLACALFETDVDHRAQRKPFTIWPATPDPLDPQAGLLLRASWLPDTPLPFDPDELTKVRLGSRLCPVLSADHTTRTRARLAAGPALHRAELRFRSPVYFAANNRRTIAPDLRLILRGYRDRWNEHLPDDSPLRIDDDLARTLHRTVELVSYELSTTRHDGGHGHLVTGFTGRMTLAPAPGTPPDHQTTLTALLRFAPYSGTGARTTHGFGATALHEPPTRP</sequence>
<dbReference type="Proteomes" id="UP000539313">
    <property type="component" value="Unassembled WGS sequence"/>
</dbReference>
<keyword evidence="3" id="KW-1185">Reference proteome</keyword>
<reference evidence="2 3" key="1">
    <citation type="submission" date="2020-08" db="EMBL/GenBank/DDBJ databases">
        <title>Sequencing the genomes of 1000 actinobacteria strains.</title>
        <authorList>
            <person name="Klenk H.-P."/>
        </authorList>
    </citation>
    <scope>NUCLEOTIDE SEQUENCE [LARGE SCALE GENOMIC DNA]</scope>
    <source>
        <strain evidence="2 3">DSM 45823</strain>
    </source>
</reference>
<feature type="domain" description="CRISPR-associated protein Cas6 C-terminal" evidence="1">
    <location>
        <begin position="114"/>
        <end position="234"/>
    </location>
</feature>
<name>A0A7W3N498_9ACTN</name>
<organism evidence="2 3">
    <name type="scientific">Thermomonospora cellulosilytica</name>
    <dbReference type="NCBI Taxonomy" id="1411118"/>
    <lineage>
        <taxon>Bacteria</taxon>
        <taxon>Bacillati</taxon>
        <taxon>Actinomycetota</taxon>
        <taxon>Actinomycetes</taxon>
        <taxon>Streptosporangiales</taxon>
        <taxon>Thermomonosporaceae</taxon>
        <taxon>Thermomonospora</taxon>
    </lineage>
</organism>
<dbReference type="GO" id="GO:0016787">
    <property type="term" value="F:hydrolase activity"/>
    <property type="evidence" value="ECO:0007669"/>
    <property type="project" value="UniProtKB-KW"/>
</dbReference>
<dbReference type="EC" id="3.1.-.-" evidence="2"/>
<accession>A0A7W3N498</accession>
<dbReference type="AlphaFoldDB" id="A0A7W3N498"/>
<dbReference type="InterPro" id="IPR019267">
    <property type="entry name" value="CRISPR-assoc_Cas6_C"/>
</dbReference>